<dbReference type="InParanoid" id="F8QBC1"/>
<keyword evidence="2" id="KW-1185">Reference proteome</keyword>
<accession>F8QBC1</accession>
<dbReference type="AlphaFoldDB" id="F8QBC1"/>
<reference evidence="2" key="1">
    <citation type="journal article" date="2011" name="Science">
        <title>The plant cell wall-decomposing machinery underlies the functional diversity of forest fungi.</title>
        <authorList>
            <person name="Eastwood D.C."/>
            <person name="Floudas D."/>
            <person name="Binder M."/>
            <person name="Majcherczyk A."/>
            <person name="Schneider P."/>
            <person name="Aerts A."/>
            <person name="Asiegbu F.O."/>
            <person name="Baker S.E."/>
            <person name="Barry K."/>
            <person name="Bendiksby M."/>
            <person name="Blumentritt M."/>
            <person name="Coutinho P.M."/>
            <person name="Cullen D."/>
            <person name="de Vries R.P."/>
            <person name="Gathman A."/>
            <person name="Goodell B."/>
            <person name="Henrissat B."/>
            <person name="Ihrmark K."/>
            <person name="Kauserud H."/>
            <person name="Kohler A."/>
            <person name="LaButti K."/>
            <person name="Lapidus A."/>
            <person name="Lavin J.L."/>
            <person name="Lee Y.-H."/>
            <person name="Lindquist E."/>
            <person name="Lilly W."/>
            <person name="Lucas S."/>
            <person name="Morin E."/>
            <person name="Murat C."/>
            <person name="Oguiza J.A."/>
            <person name="Park J."/>
            <person name="Pisabarro A.G."/>
            <person name="Riley R."/>
            <person name="Rosling A."/>
            <person name="Salamov A."/>
            <person name="Schmidt O."/>
            <person name="Schmutz J."/>
            <person name="Skrede I."/>
            <person name="Stenlid J."/>
            <person name="Wiebenga A."/>
            <person name="Xie X."/>
            <person name="Kuees U."/>
            <person name="Hibbett D.S."/>
            <person name="Hoffmeister D."/>
            <person name="Hoegberg N."/>
            <person name="Martin F."/>
            <person name="Grigoriev I.V."/>
            <person name="Watkinson S.C."/>
        </authorList>
    </citation>
    <scope>NUCLEOTIDE SEQUENCE [LARGE SCALE GENOMIC DNA]</scope>
    <source>
        <strain evidence="2">strain S7.3</strain>
    </source>
</reference>
<sequence>MIVEEALKDERRRRESAEQLIRDIEKECREPFVVPALLQAFVDISQLAASDGAENHTL</sequence>
<evidence type="ECO:0000313" key="1">
    <source>
        <dbReference type="EMBL" id="EGN94507.1"/>
    </source>
</evidence>
<dbReference type="Proteomes" id="UP000008063">
    <property type="component" value="Unassembled WGS sequence"/>
</dbReference>
<gene>
    <name evidence="1" type="ORF">SERLA73DRAFT_144290</name>
</gene>
<dbReference type="HOGENOM" id="CLU_2984749_0_0_1"/>
<name>F8QBC1_SERL3</name>
<proteinExistence type="predicted"/>
<evidence type="ECO:0000313" key="2">
    <source>
        <dbReference type="Proteomes" id="UP000008063"/>
    </source>
</evidence>
<protein>
    <submittedName>
        <fullName evidence="1">Uncharacterized protein</fullName>
    </submittedName>
</protein>
<feature type="non-terminal residue" evidence="1">
    <location>
        <position position="58"/>
    </location>
</feature>
<organism evidence="2">
    <name type="scientific">Serpula lacrymans var. lacrymans (strain S7.3)</name>
    <name type="common">Dry rot fungus</name>
    <dbReference type="NCBI Taxonomy" id="936435"/>
    <lineage>
        <taxon>Eukaryota</taxon>
        <taxon>Fungi</taxon>
        <taxon>Dikarya</taxon>
        <taxon>Basidiomycota</taxon>
        <taxon>Agaricomycotina</taxon>
        <taxon>Agaricomycetes</taxon>
        <taxon>Agaricomycetidae</taxon>
        <taxon>Boletales</taxon>
        <taxon>Coniophorineae</taxon>
        <taxon>Serpulaceae</taxon>
        <taxon>Serpula</taxon>
    </lineage>
</organism>
<dbReference type="EMBL" id="GL945488">
    <property type="protein sequence ID" value="EGN94507.1"/>
    <property type="molecule type" value="Genomic_DNA"/>
</dbReference>
<dbReference type="OrthoDB" id="3070390at2759"/>